<feature type="domain" description="HAMP" evidence="10">
    <location>
        <begin position="385"/>
        <end position="439"/>
    </location>
</feature>
<evidence type="ECO:0000313" key="12">
    <source>
        <dbReference type="Proteomes" id="UP001165678"/>
    </source>
</evidence>
<comment type="similarity">
    <text evidence="4">Belongs to the methyl-accepting chemotaxis (MCP) protein family.</text>
</comment>
<dbReference type="CDD" id="cd06225">
    <property type="entry name" value="HAMP"/>
    <property type="match status" value="1"/>
</dbReference>
<evidence type="ECO:0000256" key="2">
    <source>
        <dbReference type="ARBA" id="ARBA00022481"/>
    </source>
</evidence>
<dbReference type="GO" id="GO:0005886">
    <property type="term" value="C:plasma membrane"/>
    <property type="evidence" value="ECO:0007669"/>
    <property type="project" value="TreeGrafter"/>
</dbReference>
<keyword evidence="8" id="KW-0472">Membrane</keyword>
<keyword evidence="12" id="KW-1185">Reference proteome</keyword>
<keyword evidence="3 5" id="KW-0807">Transducer</keyword>
<dbReference type="PRINTS" id="PR00260">
    <property type="entry name" value="CHEMTRNSDUCR"/>
</dbReference>
<accession>A0AA41ZLS1</accession>
<evidence type="ECO:0000259" key="10">
    <source>
        <dbReference type="PROSITE" id="PS50885"/>
    </source>
</evidence>
<dbReference type="PROSITE" id="PS50885">
    <property type="entry name" value="HAMP"/>
    <property type="match status" value="1"/>
</dbReference>
<dbReference type="PROSITE" id="PS50111">
    <property type="entry name" value="CHEMOTAXIS_TRANSDUC_2"/>
    <property type="match status" value="1"/>
</dbReference>
<dbReference type="GO" id="GO:0006935">
    <property type="term" value="P:chemotaxis"/>
    <property type="evidence" value="ECO:0007669"/>
    <property type="project" value="InterPro"/>
</dbReference>
<dbReference type="SMART" id="SM00283">
    <property type="entry name" value="MA"/>
    <property type="match status" value="1"/>
</dbReference>
<dbReference type="InterPro" id="IPR004090">
    <property type="entry name" value="Chemotax_Me-accpt_rcpt"/>
</dbReference>
<dbReference type="InterPro" id="IPR051310">
    <property type="entry name" value="MCP_chemotaxis"/>
</dbReference>
<evidence type="ECO:0000259" key="9">
    <source>
        <dbReference type="PROSITE" id="PS50111"/>
    </source>
</evidence>
<dbReference type="SUPFAM" id="SSF58104">
    <property type="entry name" value="Methyl-accepting chemotaxis protein (MCP) signaling domain"/>
    <property type="match status" value="1"/>
</dbReference>
<dbReference type="Pfam" id="PF00015">
    <property type="entry name" value="MCPsignal"/>
    <property type="match status" value="1"/>
</dbReference>
<feature type="compositionally biased region" description="Basic and acidic residues" evidence="7">
    <location>
        <begin position="714"/>
        <end position="726"/>
    </location>
</feature>
<dbReference type="RefSeq" id="WP_265896099.1">
    <property type="nucleotide sequence ID" value="NZ_JAPIVE010000002.1"/>
</dbReference>
<dbReference type="PANTHER" id="PTHR43531:SF14">
    <property type="entry name" value="METHYL-ACCEPTING CHEMOTAXIS PROTEIN I-RELATED"/>
    <property type="match status" value="1"/>
</dbReference>
<dbReference type="PANTHER" id="PTHR43531">
    <property type="entry name" value="PROTEIN ICFG"/>
    <property type="match status" value="1"/>
</dbReference>
<evidence type="ECO:0000256" key="5">
    <source>
        <dbReference type="PROSITE-ProRule" id="PRU00284"/>
    </source>
</evidence>
<name>A0AA41ZLS1_9GAMM</name>
<evidence type="ECO:0000256" key="7">
    <source>
        <dbReference type="SAM" id="MobiDB-lite"/>
    </source>
</evidence>
<reference evidence="11" key="1">
    <citation type="submission" date="2022-11" db="EMBL/GenBank/DDBJ databases">
        <title>Larsenimonas rhizosphaerae sp. nov., isolated from a tidal mudflat.</title>
        <authorList>
            <person name="Lee S.D."/>
            <person name="Kim I.S."/>
        </authorList>
    </citation>
    <scope>NUCLEOTIDE SEQUENCE</scope>
    <source>
        <strain evidence="11">GH2-1</strain>
    </source>
</reference>
<dbReference type="FunFam" id="1.10.287.950:FF:000001">
    <property type="entry name" value="Methyl-accepting chemotaxis sensory transducer"/>
    <property type="match status" value="1"/>
</dbReference>
<evidence type="ECO:0000313" key="11">
    <source>
        <dbReference type="EMBL" id="MCX2524158.1"/>
    </source>
</evidence>
<dbReference type="InterPro" id="IPR003660">
    <property type="entry name" value="HAMP_dom"/>
</dbReference>
<protein>
    <submittedName>
        <fullName evidence="11">Methyl-accepting chemotaxis protein</fullName>
    </submittedName>
</protein>
<keyword evidence="6" id="KW-0175">Coiled coil</keyword>
<evidence type="ECO:0000256" key="3">
    <source>
        <dbReference type="ARBA" id="ARBA00023224"/>
    </source>
</evidence>
<feature type="transmembrane region" description="Helical" evidence="8">
    <location>
        <begin position="362"/>
        <end position="384"/>
    </location>
</feature>
<sequence>MKKFKSIKHFVVLASGACILAVVATLLVYNYIATQRTEEAVSERTTGLLKDGINERLSILADSSAGQINRQLEKALVIAGDLASATELAVEADGSDTTYGFGRPELSALVKQAVHNNSFVLDAFIGMEPNAVGNDSTYVAPAGTTDSYDGTGRFRPWSYRNDKGEVEVLSLEEGGMENLTMMDSGIRRGEYYLCSKESGKSCVVDPAFYDFGGKQIMVATFTVPVMVDGTFRGLAGTDLSVDFIQSELVQANKALYDGAGRMALVAPVGRLVAFTGDASQLGKPASNVLSASGLGRLDQARTSGQAVSMTDNDTGIIEFYQPIRIGDTSATWTLVMQLPIEAVMADLAVLQKELHEQRTTDLVGMLIISSLVTALGLAFIWWVGSGISRPLGNLAARMQDIASGDGDLTQRLPVSGRNELAAVATQFNAFVDKINRVMLDVRDSSENVKLASGEISTGSLDLSRRTENTAASLEESAAAMEELTSTVANSAESSRHASELTAEATRAAEQGGEVMSDVVGTMRDISESSREIVNIIGVIDSIAFQTNLLALNASVEAARAGEQGRGFAVVAEEVRSLANRSTKAAREIKSLIDASVEKTANGEVLVQQAGDKMKGIVEQVQRVNALIGEINTAASEQNAGIFQVNQAVSQLDQMTQENAALVEESAAASDALSQEASRLAEIIGVFHLGERGEHASVITHSSQGRAAHSASSVRHHEAREELIQSS</sequence>
<dbReference type="Gene3D" id="3.30.450.20">
    <property type="entry name" value="PAS domain"/>
    <property type="match status" value="1"/>
</dbReference>
<evidence type="ECO:0000256" key="6">
    <source>
        <dbReference type="SAM" id="Coils"/>
    </source>
</evidence>
<keyword evidence="8" id="KW-1133">Transmembrane helix</keyword>
<comment type="caution">
    <text evidence="11">The sequence shown here is derived from an EMBL/GenBank/DDBJ whole genome shotgun (WGS) entry which is preliminary data.</text>
</comment>
<evidence type="ECO:0000256" key="4">
    <source>
        <dbReference type="ARBA" id="ARBA00029447"/>
    </source>
</evidence>
<feature type="domain" description="Methyl-accepting transducer" evidence="9">
    <location>
        <begin position="444"/>
        <end position="673"/>
    </location>
</feature>
<dbReference type="SMART" id="SM00304">
    <property type="entry name" value="HAMP"/>
    <property type="match status" value="1"/>
</dbReference>
<organism evidence="11 12">
    <name type="scientific">Larsenimonas rhizosphaerae</name>
    <dbReference type="NCBI Taxonomy" id="2944682"/>
    <lineage>
        <taxon>Bacteria</taxon>
        <taxon>Pseudomonadati</taxon>
        <taxon>Pseudomonadota</taxon>
        <taxon>Gammaproteobacteria</taxon>
        <taxon>Oceanospirillales</taxon>
        <taxon>Halomonadaceae</taxon>
        <taxon>Larsenimonas</taxon>
    </lineage>
</organism>
<dbReference type="Proteomes" id="UP001165678">
    <property type="component" value="Unassembled WGS sequence"/>
</dbReference>
<evidence type="ECO:0000256" key="8">
    <source>
        <dbReference type="SAM" id="Phobius"/>
    </source>
</evidence>
<proteinExistence type="inferred from homology"/>
<dbReference type="EMBL" id="JAPIVE010000002">
    <property type="protein sequence ID" value="MCX2524158.1"/>
    <property type="molecule type" value="Genomic_DNA"/>
</dbReference>
<comment type="subcellular location">
    <subcellularLocation>
        <location evidence="1">Membrane</location>
    </subcellularLocation>
</comment>
<dbReference type="CDD" id="cd12913">
    <property type="entry name" value="PDC1_MCP_like"/>
    <property type="match status" value="1"/>
</dbReference>
<evidence type="ECO:0000256" key="1">
    <source>
        <dbReference type="ARBA" id="ARBA00004370"/>
    </source>
</evidence>
<feature type="compositionally biased region" description="Polar residues" evidence="7">
    <location>
        <begin position="699"/>
        <end position="712"/>
    </location>
</feature>
<dbReference type="GO" id="GO:0007165">
    <property type="term" value="P:signal transduction"/>
    <property type="evidence" value="ECO:0007669"/>
    <property type="project" value="UniProtKB-KW"/>
</dbReference>
<dbReference type="CDD" id="cd11386">
    <property type="entry name" value="MCP_signal"/>
    <property type="match status" value="1"/>
</dbReference>
<dbReference type="GO" id="GO:0004888">
    <property type="term" value="F:transmembrane signaling receptor activity"/>
    <property type="evidence" value="ECO:0007669"/>
    <property type="project" value="InterPro"/>
</dbReference>
<keyword evidence="8" id="KW-0812">Transmembrane</keyword>
<dbReference type="Gene3D" id="1.10.287.950">
    <property type="entry name" value="Methyl-accepting chemotaxis protein"/>
    <property type="match status" value="1"/>
</dbReference>
<dbReference type="InterPro" id="IPR004089">
    <property type="entry name" value="MCPsignal_dom"/>
</dbReference>
<feature type="transmembrane region" description="Helical" evidence="8">
    <location>
        <begin position="12"/>
        <end position="32"/>
    </location>
</feature>
<dbReference type="Pfam" id="PF00672">
    <property type="entry name" value="HAMP"/>
    <property type="match status" value="1"/>
</dbReference>
<gene>
    <name evidence="11" type="ORF">OQ287_07890</name>
</gene>
<keyword evidence="2" id="KW-0488">Methylation</keyword>
<feature type="coiled-coil region" evidence="6">
    <location>
        <begin position="644"/>
        <end position="671"/>
    </location>
</feature>
<feature type="region of interest" description="Disordered" evidence="7">
    <location>
        <begin position="699"/>
        <end position="726"/>
    </location>
</feature>
<dbReference type="AlphaFoldDB" id="A0AA41ZLS1"/>